<evidence type="ECO:0000256" key="4">
    <source>
        <dbReference type="ARBA" id="ARBA00023136"/>
    </source>
</evidence>
<feature type="transmembrane region" description="Helical" evidence="5">
    <location>
        <begin position="325"/>
        <end position="345"/>
    </location>
</feature>
<accession>A0A4D7B5H7</accession>
<comment type="subcellular location">
    <subcellularLocation>
        <location evidence="1">Membrane</location>
        <topology evidence="1">Multi-pass membrane protein</topology>
    </subcellularLocation>
</comment>
<keyword evidence="4 5" id="KW-0472">Membrane</keyword>
<evidence type="ECO:0000256" key="2">
    <source>
        <dbReference type="ARBA" id="ARBA00022692"/>
    </source>
</evidence>
<dbReference type="InterPro" id="IPR049453">
    <property type="entry name" value="Memb_transporter_dom"/>
</dbReference>
<proteinExistence type="predicted"/>
<feature type="transmembrane region" description="Helical" evidence="5">
    <location>
        <begin position="272"/>
        <end position="287"/>
    </location>
</feature>
<evidence type="ECO:0000256" key="5">
    <source>
        <dbReference type="SAM" id="Phobius"/>
    </source>
</evidence>
<dbReference type="AlphaFoldDB" id="A0A4D7B5H7"/>
<feature type="transmembrane region" description="Helical" evidence="5">
    <location>
        <begin position="102"/>
        <end position="119"/>
    </location>
</feature>
<dbReference type="GO" id="GO:0016020">
    <property type="term" value="C:membrane"/>
    <property type="evidence" value="ECO:0007669"/>
    <property type="project" value="UniProtKB-SubCell"/>
</dbReference>
<feature type="transmembrane region" description="Helical" evidence="5">
    <location>
        <begin position="199"/>
        <end position="219"/>
    </location>
</feature>
<dbReference type="Proteomes" id="UP000298781">
    <property type="component" value="Chromosome"/>
</dbReference>
<feature type="transmembrane region" description="Helical" evidence="5">
    <location>
        <begin position="294"/>
        <end position="313"/>
    </location>
</feature>
<dbReference type="Pfam" id="PF13515">
    <property type="entry name" value="FUSC_2"/>
    <property type="match status" value="1"/>
</dbReference>
<keyword evidence="3 5" id="KW-1133">Transmembrane helix</keyword>
<evidence type="ECO:0000259" key="6">
    <source>
        <dbReference type="Pfam" id="PF13515"/>
    </source>
</evidence>
<evidence type="ECO:0000256" key="3">
    <source>
        <dbReference type="ARBA" id="ARBA00022989"/>
    </source>
</evidence>
<dbReference type="KEGG" id="pstg:E8M01_16500"/>
<feature type="domain" description="Integral membrane bound transporter" evidence="6">
    <location>
        <begin position="211"/>
        <end position="337"/>
    </location>
</feature>
<evidence type="ECO:0000256" key="1">
    <source>
        <dbReference type="ARBA" id="ARBA00004141"/>
    </source>
</evidence>
<organism evidence="7 8">
    <name type="scientific">Phreatobacter stygius</name>
    <dbReference type="NCBI Taxonomy" id="1940610"/>
    <lineage>
        <taxon>Bacteria</taxon>
        <taxon>Pseudomonadati</taxon>
        <taxon>Pseudomonadota</taxon>
        <taxon>Alphaproteobacteria</taxon>
        <taxon>Hyphomicrobiales</taxon>
        <taxon>Phreatobacteraceae</taxon>
        <taxon>Phreatobacter</taxon>
    </lineage>
</organism>
<feature type="transmembrane region" description="Helical" evidence="5">
    <location>
        <begin position="154"/>
        <end position="178"/>
    </location>
</feature>
<keyword evidence="8" id="KW-1185">Reference proteome</keyword>
<name>A0A4D7B5H7_9HYPH</name>
<reference evidence="7 8" key="1">
    <citation type="submission" date="2019-04" db="EMBL/GenBank/DDBJ databases">
        <title>Phreatobacter aquaticus sp. nov.</title>
        <authorList>
            <person name="Choi A."/>
        </authorList>
    </citation>
    <scope>NUCLEOTIDE SEQUENCE [LARGE SCALE GENOMIC DNA]</scope>
    <source>
        <strain evidence="7 8">KCTC 52518</strain>
    </source>
</reference>
<dbReference type="OrthoDB" id="8444320at2"/>
<protein>
    <submittedName>
        <fullName evidence="7">FUSC family protein</fullName>
    </submittedName>
</protein>
<sequence length="361" mass="38656">MPSRTNRRDNPRRRDGRRVCRAAAIGRSALGALAVFHRHVLVPVMVGLSAGGRAWLPYGMLAAIVGFSGDTGGQPWPRLAWMAAAVGALAIGGAIGTWVQGSPLLLCLAFALAGILYALTESAHAIALTMSRFGCFALALSALQAPLGLFDLKILAGVTLLAWLISIAWDLAAGAWRPSTVPHWRAVMLALHARELKRVTFAVATAITIPLAFLASSALGLQKPYWTMLTLVLVLRVDFLSSRRQMLDRFAGTLLGVMAAGLLAYVAPSHHAMMPALILVALLRWPAQQQHGILGVASMTAFVMLTIEITAISSGDALPLLEARILDTALGCVFALVALLLEHLLRRTVLRIRLTRRAPLI</sequence>
<feature type="transmembrane region" description="Helical" evidence="5">
    <location>
        <begin position="79"/>
        <end position="96"/>
    </location>
</feature>
<gene>
    <name evidence="7" type="ORF">E8M01_16500</name>
</gene>
<evidence type="ECO:0000313" key="8">
    <source>
        <dbReference type="Proteomes" id="UP000298781"/>
    </source>
</evidence>
<dbReference type="EMBL" id="CP039690">
    <property type="protein sequence ID" value="QCI65668.1"/>
    <property type="molecule type" value="Genomic_DNA"/>
</dbReference>
<evidence type="ECO:0000313" key="7">
    <source>
        <dbReference type="EMBL" id="QCI65668.1"/>
    </source>
</evidence>
<feature type="transmembrane region" description="Helical" evidence="5">
    <location>
        <begin position="46"/>
        <end position="67"/>
    </location>
</feature>
<keyword evidence="2 5" id="KW-0812">Transmembrane</keyword>